<comment type="caution">
    <text evidence="1">The sequence shown here is derived from an EMBL/GenBank/DDBJ whole genome shotgun (WGS) entry which is preliminary data.</text>
</comment>
<dbReference type="Proteomes" id="UP001458880">
    <property type="component" value="Unassembled WGS sequence"/>
</dbReference>
<gene>
    <name evidence="1" type="ORF">QE152_g14266</name>
</gene>
<name>A0AAW1L8P2_POPJA</name>
<evidence type="ECO:0000313" key="2">
    <source>
        <dbReference type="Proteomes" id="UP001458880"/>
    </source>
</evidence>
<evidence type="ECO:0000313" key="1">
    <source>
        <dbReference type="EMBL" id="KAK9730763.1"/>
    </source>
</evidence>
<sequence length="99" mass="11538">MQRENAVLNQLPKETEAVFWKKTKKITLVNFQCDEISKKTKKITLVNFQCDEISVRIDIIIKYLKLWIKTLLRLGIHVQKTVENMARTVLAATLGSYLM</sequence>
<proteinExistence type="predicted"/>
<organism evidence="1 2">
    <name type="scientific">Popillia japonica</name>
    <name type="common">Japanese beetle</name>
    <dbReference type="NCBI Taxonomy" id="7064"/>
    <lineage>
        <taxon>Eukaryota</taxon>
        <taxon>Metazoa</taxon>
        <taxon>Ecdysozoa</taxon>
        <taxon>Arthropoda</taxon>
        <taxon>Hexapoda</taxon>
        <taxon>Insecta</taxon>
        <taxon>Pterygota</taxon>
        <taxon>Neoptera</taxon>
        <taxon>Endopterygota</taxon>
        <taxon>Coleoptera</taxon>
        <taxon>Polyphaga</taxon>
        <taxon>Scarabaeiformia</taxon>
        <taxon>Scarabaeidae</taxon>
        <taxon>Rutelinae</taxon>
        <taxon>Popillia</taxon>
    </lineage>
</organism>
<dbReference type="EMBL" id="JASPKY010000142">
    <property type="protein sequence ID" value="KAK9730763.1"/>
    <property type="molecule type" value="Genomic_DNA"/>
</dbReference>
<protein>
    <submittedName>
        <fullName evidence="1">Uncharacterized protein</fullName>
    </submittedName>
</protein>
<reference evidence="1 2" key="1">
    <citation type="journal article" date="2024" name="BMC Genomics">
        <title>De novo assembly and annotation of Popillia japonica's genome with initial clues to its potential as an invasive pest.</title>
        <authorList>
            <person name="Cucini C."/>
            <person name="Boschi S."/>
            <person name="Funari R."/>
            <person name="Cardaioli E."/>
            <person name="Iannotti N."/>
            <person name="Marturano G."/>
            <person name="Paoli F."/>
            <person name="Bruttini M."/>
            <person name="Carapelli A."/>
            <person name="Frati F."/>
            <person name="Nardi F."/>
        </authorList>
    </citation>
    <scope>NUCLEOTIDE SEQUENCE [LARGE SCALE GENOMIC DNA]</scope>
    <source>
        <strain evidence="1">DMR45628</strain>
    </source>
</reference>
<accession>A0AAW1L8P2</accession>
<keyword evidence="2" id="KW-1185">Reference proteome</keyword>
<dbReference type="AlphaFoldDB" id="A0AAW1L8P2"/>